<gene>
    <name evidence="1" type="ORF">EAG_07853</name>
</gene>
<reference evidence="1 2" key="1">
    <citation type="journal article" date="2010" name="Science">
        <title>Genomic comparison of the ants Camponotus floridanus and Harpegnathos saltator.</title>
        <authorList>
            <person name="Bonasio R."/>
            <person name="Zhang G."/>
            <person name="Ye C."/>
            <person name="Mutti N.S."/>
            <person name="Fang X."/>
            <person name="Qin N."/>
            <person name="Donahue G."/>
            <person name="Yang P."/>
            <person name="Li Q."/>
            <person name="Li C."/>
            <person name="Zhang P."/>
            <person name="Huang Z."/>
            <person name="Berger S.L."/>
            <person name="Reinberg D."/>
            <person name="Wang J."/>
            <person name="Liebig J."/>
        </authorList>
    </citation>
    <scope>NUCLEOTIDE SEQUENCE [LARGE SCALE GENOMIC DNA]</scope>
    <source>
        <strain evidence="2">C129</strain>
    </source>
</reference>
<sequence>MFLQQKHSIRQVSQVGIRDAKLLSTQDDTLADTRHDEDERVPGQPAALYDAFIARLYAAFESPSDAEDGRSLATLFKPPLMRLPDWSAIDVT</sequence>
<evidence type="ECO:0000313" key="2">
    <source>
        <dbReference type="Proteomes" id="UP000000311"/>
    </source>
</evidence>
<dbReference type="InParanoid" id="E1ZXM1"/>
<proteinExistence type="predicted"/>
<keyword evidence="2" id="KW-1185">Reference proteome</keyword>
<evidence type="ECO:0000313" key="1">
    <source>
        <dbReference type="EMBL" id="EFN74059.1"/>
    </source>
</evidence>
<protein>
    <submittedName>
        <fullName evidence="1">Uncharacterized protein</fullName>
    </submittedName>
</protein>
<organism evidence="2">
    <name type="scientific">Camponotus floridanus</name>
    <name type="common">Florida carpenter ant</name>
    <dbReference type="NCBI Taxonomy" id="104421"/>
    <lineage>
        <taxon>Eukaryota</taxon>
        <taxon>Metazoa</taxon>
        <taxon>Ecdysozoa</taxon>
        <taxon>Arthropoda</taxon>
        <taxon>Hexapoda</taxon>
        <taxon>Insecta</taxon>
        <taxon>Pterygota</taxon>
        <taxon>Neoptera</taxon>
        <taxon>Endopterygota</taxon>
        <taxon>Hymenoptera</taxon>
        <taxon>Apocrita</taxon>
        <taxon>Aculeata</taxon>
        <taxon>Formicoidea</taxon>
        <taxon>Formicidae</taxon>
        <taxon>Formicinae</taxon>
        <taxon>Camponotus</taxon>
    </lineage>
</organism>
<accession>E1ZXM1</accession>
<name>E1ZXM1_CAMFO</name>
<dbReference type="AlphaFoldDB" id="E1ZXM1"/>
<dbReference type="EMBL" id="GL435067">
    <property type="protein sequence ID" value="EFN74059.1"/>
    <property type="molecule type" value="Genomic_DNA"/>
</dbReference>
<dbReference type="Proteomes" id="UP000000311">
    <property type="component" value="Unassembled WGS sequence"/>
</dbReference>